<gene>
    <name evidence="1" type="ORF">J40TS1_31300</name>
</gene>
<comment type="caution">
    <text evidence="1">The sequence shown here is derived from an EMBL/GenBank/DDBJ whole genome shotgun (WGS) entry which is preliminary data.</text>
</comment>
<protein>
    <recommendedName>
        <fullName evidence="3">ParB/Sulfiredoxin domain-containing protein</fullName>
    </recommendedName>
</protein>
<evidence type="ECO:0000313" key="2">
    <source>
        <dbReference type="Proteomes" id="UP000683139"/>
    </source>
</evidence>
<dbReference type="Proteomes" id="UP000683139">
    <property type="component" value="Unassembled WGS sequence"/>
</dbReference>
<sequence length="61" mass="6986">MRIKGGWDMPPLIAENREGVLSISDGNHRLGALQNLQKEKCYLIVWDDNSIENILRILPKL</sequence>
<dbReference type="RefSeq" id="WP_213516896.1">
    <property type="nucleotide sequence ID" value="NZ_BOSE01000006.1"/>
</dbReference>
<organism evidence="1 2">
    <name type="scientific">Paenibacillus montaniterrae</name>
    <dbReference type="NCBI Taxonomy" id="429341"/>
    <lineage>
        <taxon>Bacteria</taxon>
        <taxon>Bacillati</taxon>
        <taxon>Bacillota</taxon>
        <taxon>Bacilli</taxon>
        <taxon>Bacillales</taxon>
        <taxon>Paenibacillaceae</taxon>
        <taxon>Paenibacillus</taxon>
    </lineage>
</organism>
<keyword evidence="2" id="KW-1185">Reference proteome</keyword>
<evidence type="ECO:0000313" key="1">
    <source>
        <dbReference type="EMBL" id="GIP17488.1"/>
    </source>
</evidence>
<dbReference type="EMBL" id="BOSE01000006">
    <property type="protein sequence ID" value="GIP17488.1"/>
    <property type="molecule type" value="Genomic_DNA"/>
</dbReference>
<reference evidence="1" key="1">
    <citation type="submission" date="2021-03" db="EMBL/GenBank/DDBJ databases">
        <title>Antimicrobial resistance genes in bacteria isolated from Japanese honey, and their potential for conferring macrolide and lincosamide resistance in the American foulbrood pathogen Paenibacillus larvae.</title>
        <authorList>
            <person name="Okamoto M."/>
            <person name="Kumagai M."/>
            <person name="Kanamori H."/>
            <person name="Takamatsu D."/>
        </authorList>
    </citation>
    <scope>NUCLEOTIDE SEQUENCE</scope>
    <source>
        <strain evidence="1">J40TS1</strain>
    </source>
</reference>
<accession>A0A919YP59</accession>
<dbReference type="AlphaFoldDB" id="A0A919YP59"/>
<proteinExistence type="predicted"/>
<evidence type="ECO:0008006" key="3">
    <source>
        <dbReference type="Google" id="ProtNLM"/>
    </source>
</evidence>
<name>A0A919YP59_9BACL</name>